<accession>A0A2D0NI27</accession>
<keyword evidence="3" id="KW-1185">Reference proteome</keyword>
<evidence type="ECO:0008006" key="4">
    <source>
        <dbReference type="Google" id="ProtNLM"/>
    </source>
</evidence>
<keyword evidence="1" id="KW-0732">Signal</keyword>
<comment type="caution">
    <text evidence="2">The sequence shown here is derived from an EMBL/GenBank/DDBJ whole genome shotgun (WGS) entry which is preliminary data.</text>
</comment>
<dbReference type="OrthoDB" id="9808473at2"/>
<dbReference type="InterPro" id="IPR021457">
    <property type="entry name" value="DUF3108"/>
</dbReference>
<sequence length="292" mass="33757">MKTLNKTLVMTMCLPLFMAFAPSTSIKAPNSNTEFTAPVDLRLEACTMENNTFKGGEEITYKLYYNWNFVWLSAGEVTFRVRDLGDQYHISAVGRTYKSYEWFYKVRDYYDTYVDKETLLPSISIRNIHEGGYRLYDKVTFDRDRNVAVGLRGKTRAEAKVTEYKIDNCIHDMLSIVYYSRNIDFDKLNSGAEFPIKIFLDKETYPLKVKYFGTEDRKKVKGQGRFQTHVFSPQLIAGDVFKEDDQMKVWVSADQNKVPMLIESPVSVGSVKAVLKSYKGLKYEFDADALDE</sequence>
<evidence type="ECO:0000256" key="1">
    <source>
        <dbReference type="SAM" id="SignalP"/>
    </source>
</evidence>
<protein>
    <recommendedName>
        <fullName evidence="4">DUF3108 domain-containing protein</fullName>
    </recommendedName>
</protein>
<feature type="signal peptide" evidence="1">
    <location>
        <begin position="1"/>
        <end position="21"/>
    </location>
</feature>
<dbReference type="AlphaFoldDB" id="A0A2D0NI27"/>
<organism evidence="2 3">
    <name type="scientific">Flavilitoribacter nigricans (strain ATCC 23147 / DSM 23189 / NBRC 102662 / NCIMB 1420 / SS-2)</name>
    <name type="common">Lewinella nigricans</name>
    <dbReference type="NCBI Taxonomy" id="1122177"/>
    <lineage>
        <taxon>Bacteria</taxon>
        <taxon>Pseudomonadati</taxon>
        <taxon>Bacteroidota</taxon>
        <taxon>Saprospiria</taxon>
        <taxon>Saprospirales</taxon>
        <taxon>Lewinellaceae</taxon>
        <taxon>Flavilitoribacter</taxon>
    </lineage>
</organism>
<evidence type="ECO:0000313" key="2">
    <source>
        <dbReference type="EMBL" id="PHN08036.1"/>
    </source>
</evidence>
<proteinExistence type="predicted"/>
<dbReference type="Proteomes" id="UP000223913">
    <property type="component" value="Unassembled WGS sequence"/>
</dbReference>
<feature type="chain" id="PRO_5013379434" description="DUF3108 domain-containing protein" evidence="1">
    <location>
        <begin position="22"/>
        <end position="292"/>
    </location>
</feature>
<evidence type="ECO:0000313" key="3">
    <source>
        <dbReference type="Proteomes" id="UP000223913"/>
    </source>
</evidence>
<dbReference type="RefSeq" id="WP_099148555.1">
    <property type="nucleotide sequence ID" value="NZ_PDUD01000003.1"/>
</dbReference>
<gene>
    <name evidence="2" type="ORF">CRP01_03200</name>
</gene>
<dbReference type="EMBL" id="PDUD01000003">
    <property type="protein sequence ID" value="PHN08036.1"/>
    <property type="molecule type" value="Genomic_DNA"/>
</dbReference>
<dbReference type="Pfam" id="PF11306">
    <property type="entry name" value="DUF3108"/>
    <property type="match status" value="1"/>
</dbReference>
<name>A0A2D0NI27_FLAN2</name>
<reference evidence="2 3" key="1">
    <citation type="submission" date="2017-10" db="EMBL/GenBank/DDBJ databases">
        <title>The draft genome sequence of Lewinella nigricans NBRC 102662.</title>
        <authorList>
            <person name="Wang K."/>
        </authorList>
    </citation>
    <scope>NUCLEOTIDE SEQUENCE [LARGE SCALE GENOMIC DNA]</scope>
    <source>
        <strain evidence="2 3">NBRC 102662</strain>
    </source>
</reference>